<dbReference type="SMART" id="SM00248">
    <property type="entry name" value="ANK"/>
    <property type="match status" value="4"/>
</dbReference>
<dbReference type="PROSITE" id="PS50297">
    <property type="entry name" value="ANK_REP_REGION"/>
    <property type="match status" value="1"/>
</dbReference>
<sequence>MVFDGKSNASADSAAQPLLEAETVDRGGDQEFRWNSRPCHGGRLHLASLHGDEEEAKAALANGEQVNSRFVYETYFQGNPQEGSGEAIHLAASRGNVNVVKLLLQKKASLTATVSRSHKPHYDVLHAAMFAEGRGGTLEMISYLFEARAELTRNQDGRWPIHVAFLTGNVPAINLLRTFMRQQNITDGDYKEERVPKPLQLGIRGGKMSEQELSDAAEITNLSMQIFIDESPSCIPLFLRRLRQKEATNASASGGRLSITKRTTSQDKEHRVEVARNLNEQSIAKVLREAPQAAVSLLSYATMTPQCEDTWHPLPTRVSFAARSRAIRLRMIFNPAERYLTEYQADIQWHFDRPMWKAPAWHKAWVDRSYGKPIIDANINVVLVPDLICAEVFTSLCDKKQDDLTLFDSDTIHVMTKHLFWESAFVNDLILVMLTLWGLAILIGEEVLVRLDYVPESSDGNGSNSTHLADDRLLIRSGHIGQAHIEFHNPVELVEAKKDSWVAFSWVACKSLVDLWLEYCELRGLVKIGEWNSWFQIHNLVRAVLAGIPSLLIFWPDCTPILLCGVFLYWARLLNAYTLTQYIGEELLPIIDLASGLGPSLFVTFIAFGAFTHAFYLVRKASQVYPRDRQALWPQVSTDSFAVLITAALPERASDVGSMEFYLVLIAVLFFSVLIMNVFIGVICELYTSAKENAKLVFKRRRAESGMLYLLRSRVIPCHIFSTHVAFGIMTFAGVVALSIQVYCFMDHNFKVWVFWPFLACQVTIVAMGFQQPDIPWVRKQWDPTMPPHYLWFCKQKEQEEDSINSEIHGILEEMEAVVSEIGKMK</sequence>
<dbReference type="EMBL" id="CAMXCT030001751">
    <property type="protein sequence ID" value="CAL4780058.1"/>
    <property type="molecule type" value="Genomic_DNA"/>
</dbReference>
<dbReference type="Gene3D" id="1.25.40.20">
    <property type="entry name" value="Ankyrin repeat-containing domain"/>
    <property type="match status" value="1"/>
</dbReference>
<feature type="transmembrane region" description="Helical" evidence="2">
    <location>
        <begin position="752"/>
        <end position="770"/>
    </location>
</feature>
<keyword evidence="6" id="KW-1185">Reference proteome</keyword>
<organism evidence="3">
    <name type="scientific">Cladocopium goreaui</name>
    <dbReference type="NCBI Taxonomy" id="2562237"/>
    <lineage>
        <taxon>Eukaryota</taxon>
        <taxon>Sar</taxon>
        <taxon>Alveolata</taxon>
        <taxon>Dinophyceae</taxon>
        <taxon>Suessiales</taxon>
        <taxon>Symbiodiniaceae</taxon>
        <taxon>Cladocopium</taxon>
    </lineage>
</organism>
<keyword evidence="1" id="KW-0040">ANK repeat</keyword>
<reference evidence="3" key="1">
    <citation type="submission" date="2022-10" db="EMBL/GenBank/DDBJ databases">
        <authorList>
            <person name="Chen Y."/>
            <person name="Dougan E. K."/>
            <person name="Chan C."/>
            <person name="Rhodes N."/>
            <person name="Thang M."/>
        </authorList>
    </citation>
    <scope>NUCLEOTIDE SEQUENCE</scope>
</reference>
<dbReference type="PANTHER" id="PTHR24121">
    <property type="entry name" value="NO MECHANORECEPTOR POTENTIAL C, ISOFORM D-RELATED"/>
    <property type="match status" value="1"/>
</dbReference>
<dbReference type="AlphaFoldDB" id="A0A9P1CJW7"/>
<reference evidence="4" key="2">
    <citation type="submission" date="2024-04" db="EMBL/GenBank/DDBJ databases">
        <authorList>
            <person name="Chen Y."/>
            <person name="Shah S."/>
            <person name="Dougan E. K."/>
            <person name="Thang M."/>
            <person name="Chan C."/>
        </authorList>
    </citation>
    <scope>NUCLEOTIDE SEQUENCE [LARGE SCALE GENOMIC DNA]</scope>
</reference>
<keyword evidence="2" id="KW-0472">Membrane</keyword>
<dbReference type="InterPro" id="IPR036770">
    <property type="entry name" value="Ankyrin_rpt-contain_sf"/>
</dbReference>
<dbReference type="Proteomes" id="UP001152797">
    <property type="component" value="Unassembled WGS sequence"/>
</dbReference>
<dbReference type="PANTHER" id="PTHR24121:SF32">
    <property type="entry name" value="DEATH DOMAIN-CONTAINING PROTEIN"/>
    <property type="match status" value="1"/>
</dbReference>
<evidence type="ECO:0000313" key="6">
    <source>
        <dbReference type="Proteomes" id="UP001152797"/>
    </source>
</evidence>
<dbReference type="PROSITE" id="PS50088">
    <property type="entry name" value="ANK_REPEAT"/>
    <property type="match status" value="1"/>
</dbReference>
<evidence type="ECO:0000256" key="1">
    <source>
        <dbReference type="PROSITE-ProRule" id="PRU00023"/>
    </source>
</evidence>
<gene>
    <name evidence="3" type="ORF">C1SCF055_LOCUS19544</name>
</gene>
<dbReference type="EMBL" id="CAMXCT010001751">
    <property type="protein sequence ID" value="CAI3992746.1"/>
    <property type="molecule type" value="Genomic_DNA"/>
</dbReference>
<proteinExistence type="predicted"/>
<feature type="transmembrane region" description="Helical" evidence="2">
    <location>
        <begin position="543"/>
        <end position="570"/>
    </location>
</feature>
<name>A0A9P1CJW7_9DINO</name>
<dbReference type="OrthoDB" id="443032at2759"/>
<keyword evidence="2" id="KW-1133">Transmembrane helix</keyword>
<evidence type="ECO:0000313" key="5">
    <source>
        <dbReference type="EMBL" id="CAL4780058.1"/>
    </source>
</evidence>
<comment type="caution">
    <text evidence="3">The sequence shown here is derived from an EMBL/GenBank/DDBJ whole genome shotgun (WGS) entry which is preliminary data.</text>
</comment>
<evidence type="ECO:0000313" key="3">
    <source>
        <dbReference type="EMBL" id="CAI3992746.1"/>
    </source>
</evidence>
<evidence type="ECO:0000256" key="2">
    <source>
        <dbReference type="SAM" id="Phobius"/>
    </source>
</evidence>
<dbReference type="Pfam" id="PF00023">
    <property type="entry name" value="Ank"/>
    <property type="match status" value="1"/>
</dbReference>
<accession>A0A9P1CJW7</accession>
<evidence type="ECO:0000313" key="4">
    <source>
        <dbReference type="EMBL" id="CAL1146121.1"/>
    </source>
</evidence>
<feature type="transmembrane region" description="Helical" evidence="2">
    <location>
        <begin position="661"/>
        <end position="688"/>
    </location>
</feature>
<protein>
    <submittedName>
        <fullName evidence="5">Ion transport domain-containing protein</fullName>
    </submittedName>
</protein>
<feature type="transmembrane region" description="Helical" evidence="2">
    <location>
        <begin position="590"/>
        <end position="618"/>
    </location>
</feature>
<dbReference type="InterPro" id="IPR002110">
    <property type="entry name" value="Ankyrin_rpt"/>
</dbReference>
<feature type="transmembrane region" description="Helical" evidence="2">
    <location>
        <begin position="709"/>
        <end position="740"/>
    </location>
</feature>
<dbReference type="SUPFAM" id="SSF48403">
    <property type="entry name" value="Ankyrin repeat"/>
    <property type="match status" value="1"/>
</dbReference>
<keyword evidence="2" id="KW-0812">Transmembrane</keyword>
<dbReference type="EMBL" id="CAMXCT020001751">
    <property type="protein sequence ID" value="CAL1146121.1"/>
    <property type="molecule type" value="Genomic_DNA"/>
</dbReference>
<feature type="repeat" description="ANK" evidence="1">
    <location>
        <begin position="83"/>
        <end position="115"/>
    </location>
</feature>